<keyword evidence="1" id="KW-1133">Transmembrane helix</keyword>
<keyword evidence="1" id="KW-0812">Transmembrane</keyword>
<proteinExistence type="predicted"/>
<sequence length="108" mass="12294">MKQGVKKLVAIWAVLMAVRIACVWLTDHDFFWDAGPEVDLARWRAGAGLFMRLIDLANLFLSYRVIAWQPREKPVFILGMVMGVISYSPYLPKALDSMLDNLRIVLGL</sequence>
<evidence type="ECO:0000256" key="1">
    <source>
        <dbReference type="SAM" id="Phobius"/>
    </source>
</evidence>
<name>A0A934R438_9BACT</name>
<dbReference type="EMBL" id="JAENIK010000005">
    <property type="protein sequence ID" value="MBK1815115.1"/>
    <property type="molecule type" value="Genomic_DNA"/>
</dbReference>
<dbReference type="Proteomes" id="UP000600139">
    <property type="component" value="Unassembled WGS sequence"/>
</dbReference>
<feature type="transmembrane region" description="Helical" evidence="1">
    <location>
        <begin position="46"/>
        <end position="63"/>
    </location>
</feature>
<reference evidence="2" key="1">
    <citation type="submission" date="2021-01" db="EMBL/GenBank/DDBJ databases">
        <title>Modified the classification status of verrucomicrobia.</title>
        <authorList>
            <person name="Feng X."/>
        </authorList>
    </citation>
    <scope>NUCLEOTIDE SEQUENCE</scope>
    <source>
        <strain evidence="2">JCM 18052</strain>
    </source>
</reference>
<feature type="transmembrane region" description="Helical" evidence="1">
    <location>
        <begin position="7"/>
        <end position="26"/>
    </location>
</feature>
<dbReference type="AlphaFoldDB" id="A0A934R438"/>
<evidence type="ECO:0000313" key="2">
    <source>
        <dbReference type="EMBL" id="MBK1815115.1"/>
    </source>
</evidence>
<accession>A0A934R438</accession>
<keyword evidence="1" id="KW-0472">Membrane</keyword>
<comment type="caution">
    <text evidence="2">The sequence shown here is derived from an EMBL/GenBank/DDBJ whole genome shotgun (WGS) entry which is preliminary data.</text>
</comment>
<feature type="transmembrane region" description="Helical" evidence="1">
    <location>
        <begin position="75"/>
        <end position="92"/>
    </location>
</feature>
<protein>
    <submittedName>
        <fullName evidence="2">Uncharacterized protein</fullName>
    </submittedName>
</protein>
<gene>
    <name evidence="2" type="ORF">JIN84_05800</name>
</gene>
<dbReference type="RefSeq" id="WP_200350085.1">
    <property type="nucleotide sequence ID" value="NZ_BAABHZ010000005.1"/>
</dbReference>
<keyword evidence="3" id="KW-1185">Reference proteome</keyword>
<evidence type="ECO:0000313" key="3">
    <source>
        <dbReference type="Proteomes" id="UP000600139"/>
    </source>
</evidence>
<organism evidence="2 3">
    <name type="scientific">Luteolibacter yonseiensis</name>
    <dbReference type="NCBI Taxonomy" id="1144680"/>
    <lineage>
        <taxon>Bacteria</taxon>
        <taxon>Pseudomonadati</taxon>
        <taxon>Verrucomicrobiota</taxon>
        <taxon>Verrucomicrobiia</taxon>
        <taxon>Verrucomicrobiales</taxon>
        <taxon>Verrucomicrobiaceae</taxon>
        <taxon>Luteolibacter</taxon>
    </lineage>
</organism>